<evidence type="ECO:0000313" key="2">
    <source>
        <dbReference type="Proteomes" id="UP001410795"/>
    </source>
</evidence>
<organism evidence="1 2">
    <name type="scientific">Microbacterium marinilacus</name>
    <dbReference type="NCBI Taxonomy" id="415209"/>
    <lineage>
        <taxon>Bacteria</taxon>
        <taxon>Bacillati</taxon>
        <taxon>Actinomycetota</taxon>
        <taxon>Actinomycetes</taxon>
        <taxon>Micrococcales</taxon>
        <taxon>Microbacteriaceae</taxon>
        <taxon>Microbacterium</taxon>
    </lineage>
</organism>
<dbReference type="RefSeq" id="WP_221857631.1">
    <property type="nucleotide sequence ID" value="NZ_BAAAYV010000002.1"/>
</dbReference>
<sequence length="94" mass="10376">MAAGGPGDHWLTDILNWDLDPVTHRVSVLVREIVAYGGRRELDDGTPLARSFARLGLTWRSRPDGEAQAAELERALQARRDALRAEAVANGWDV</sequence>
<name>A0ABP7B270_9MICO</name>
<reference evidence="2" key="1">
    <citation type="journal article" date="2019" name="Int. J. Syst. Evol. Microbiol.">
        <title>The Global Catalogue of Microorganisms (GCM) 10K type strain sequencing project: providing services to taxonomists for standard genome sequencing and annotation.</title>
        <authorList>
            <consortium name="The Broad Institute Genomics Platform"/>
            <consortium name="The Broad Institute Genome Sequencing Center for Infectious Disease"/>
            <person name="Wu L."/>
            <person name="Ma J."/>
        </authorList>
    </citation>
    <scope>NUCLEOTIDE SEQUENCE [LARGE SCALE GENOMIC DNA]</scope>
    <source>
        <strain evidence="2">JCM 16546</strain>
    </source>
</reference>
<keyword evidence="2" id="KW-1185">Reference proteome</keyword>
<proteinExistence type="predicted"/>
<accession>A0ABP7B270</accession>
<protein>
    <recommendedName>
        <fullName evidence="3">Transposase</fullName>
    </recommendedName>
</protein>
<evidence type="ECO:0000313" key="1">
    <source>
        <dbReference type="EMBL" id="GAA3645971.1"/>
    </source>
</evidence>
<comment type="caution">
    <text evidence="1">The sequence shown here is derived from an EMBL/GenBank/DDBJ whole genome shotgun (WGS) entry which is preliminary data.</text>
</comment>
<evidence type="ECO:0008006" key="3">
    <source>
        <dbReference type="Google" id="ProtNLM"/>
    </source>
</evidence>
<gene>
    <name evidence="1" type="ORF">GCM10022202_01520</name>
</gene>
<dbReference type="EMBL" id="BAAAYV010000002">
    <property type="protein sequence ID" value="GAA3645971.1"/>
    <property type="molecule type" value="Genomic_DNA"/>
</dbReference>
<dbReference type="Proteomes" id="UP001410795">
    <property type="component" value="Unassembled WGS sequence"/>
</dbReference>